<reference evidence="4 5" key="1">
    <citation type="submission" date="2019-03" db="EMBL/GenBank/DDBJ databases">
        <title>Genomic Encyclopedia of Type Strains, Phase IV (KMG-IV): sequencing the most valuable type-strain genomes for metagenomic binning, comparative biology and taxonomic classification.</title>
        <authorList>
            <person name="Goeker M."/>
        </authorList>
    </citation>
    <scope>NUCLEOTIDE SEQUENCE [LARGE SCALE GENOMIC DNA]</scope>
    <source>
        <strain evidence="4 5">DSM 28867</strain>
    </source>
</reference>
<keyword evidence="2 3" id="KW-1133">Transmembrane helix</keyword>
<evidence type="ECO:0000256" key="3">
    <source>
        <dbReference type="SAM" id="Phobius"/>
    </source>
</evidence>
<proteinExistence type="predicted"/>
<dbReference type="InterPro" id="IPR009825">
    <property type="entry name" value="ECF_substrate-spec-like"/>
</dbReference>
<sequence length="163" mass="17603">MKTEKIVLCAFGAALTFLATVIIVLPMPGMGYVNFGDSIIYLFACTLNPLAAFFVGGVGSALADIYLGYTQFAIFTLIIKGIEGCVVAYLFHKIKTTYRVAAFVCGALIMIAGYYVTDVILLQDFIAALPSIQGNLVQGGVCVIFALLAYQPFVRIANKYKKD</sequence>
<evidence type="ECO:0000313" key="4">
    <source>
        <dbReference type="EMBL" id="TDW25484.1"/>
    </source>
</evidence>
<dbReference type="Gene3D" id="1.10.1760.20">
    <property type="match status" value="1"/>
</dbReference>
<comment type="caution">
    <text evidence="4">The sequence shown here is derived from an EMBL/GenBank/DDBJ whole genome shotgun (WGS) entry which is preliminary data.</text>
</comment>
<protein>
    <submittedName>
        <fullName evidence="4">Putative membrane protein</fullName>
    </submittedName>
</protein>
<dbReference type="Proteomes" id="UP000294743">
    <property type="component" value="Unassembled WGS sequence"/>
</dbReference>
<accession>A0A4R8A6S2</accession>
<organism evidence="4 5">
    <name type="scientific">Breznakia blatticola</name>
    <dbReference type="NCBI Taxonomy" id="1754012"/>
    <lineage>
        <taxon>Bacteria</taxon>
        <taxon>Bacillati</taxon>
        <taxon>Bacillota</taxon>
        <taxon>Erysipelotrichia</taxon>
        <taxon>Erysipelotrichales</taxon>
        <taxon>Erysipelotrichaceae</taxon>
        <taxon>Breznakia</taxon>
    </lineage>
</organism>
<dbReference type="AlphaFoldDB" id="A0A4R8A6S2"/>
<dbReference type="Pfam" id="PF07155">
    <property type="entry name" value="ECF-ribofla_trS"/>
    <property type="match status" value="1"/>
</dbReference>
<keyword evidence="1 3" id="KW-0812">Transmembrane</keyword>
<dbReference type="PANTHER" id="PTHR37815">
    <property type="entry name" value="UPF0397 PROTEIN BC_2624-RELATED"/>
    <property type="match status" value="1"/>
</dbReference>
<feature type="transmembrane region" description="Helical" evidence="3">
    <location>
        <begin position="39"/>
        <end position="63"/>
    </location>
</feature>
<dbReference type="OrthoDB" id="411368at2"/>
<dbReference type="EMBL" id="SODD01000004">
    <property type="protein sequence ID" value="TDW25484.1"/>
    <property type="molecule type" value="Genomic_DNA"/>
</dbReference>
<evidence type="ECO:0000313" key="5">
    <source>
        <dbReference type="Proteomes" id="UP000294743"/>
    </source>
</evidence>
<feature type="transmembrane region" description="Helical" evidence="3">
    <location>
        <begin position="98"/>
        <end position="116"/>
    </location>
</feature>
<keyword evidence="5" id="KW-1185">Reference proteome</keyword>
<dbReference type="RefSeq" id="WP_134167972.1">
    <property type="nucleotide sequence ID" value="NZ_SODD01000004.1"/>
</dbReference>
<gene>
    <name evidence="4" type="ORF">EDD63_10411</name>
</gene>
<feature type="transmembrane region" description="Helical" evidence="3">
    <location>
        <begin position="136"/>
        <end position="154"/>
    </location>
</feature>
<keyword evidence="3" id="KW-0472">Membrane</keyword>
<dbReference type="GO" id="GO:0016020">
    <property type="term" value="C:membrane"/>
    <property type="evidence" value="ECO:0007669"/>
    <property type="project" value="InterPro"/>
</dbReference>
<feature type="transmembrane region" description="Helical" evidence="3">
    <location>
        <begin position="6"/>
        <end position="27"/>
    </location>
</feature>
<dbReference type="PANTHER" id="PTHR37815:SF3">
    <property type="entry name" value="UPF0397 PROTEIN SPR0429"/>
    <property type="match status" value="1"/>
</dbReference>
<evidence type="ECO:0000256" key="1">
    <source>
        <dbReference type="ARBA" id="ARBA00022692"/>
    </source>
</evidence>
<evidence type="ECO:0000256" key="2">
    <source>
        <dbReference type="ARBA" id="ARBA00022989"/>
    </source>
</evidence>
<name>A0A4R8A6S2_9FIRM</name>